<proteinExistence type="predicted"/>
<reference evidence="2 3" key="1">
    <citation type="submission" date="2019-03" db="EMBL/GenBank/DDBJ databases">
        <title>First draft genome of Liparis tanakae, snailfish: a comprehensive survey of snailfish specific genes.</title>
        <authorList>
            <person name="Kim W."/>
            <person name="Song I."/>
            <person name="Jeong J.-H."/>
            <person name="Kim D."/>
            <person name="Kim S."/>
            <person name="Ryu S."/>
            <person name="Song J.Y."/>
            <person name="Lee S.K."/>
        </authorList>
    </citation>
    <scope>NUCLEOTIDE SEQUENCE [LARGE SCALE GENOMIC DNA]</scope>
    <source>
        <tissue evidence="2">Muscle</tissue>
    </source>
</reference>
<keyword evidence="3" id="KW-1185">Reference proteome</keyword>
<protein>
    <submittedName>
        <fullName evidence="2">Uncharacterized protein</fullName>
    </submittedName>
</protein>
<sequence length="122" mass="13944">MKVTVEEKFKNETKETDDIICGASLSLQLVASTLRVLHTLTLRSRRYSVSKYGTPAARYVKAAQLRRRGAEEAKRRGGEEPRRRRGQEERIILLLRERNHRVENSPRRLPNAAPSESCTITG</sequence>
<organism evidence="2 3">
    <name type="scientific">Liparis tanakae</name>
    <name type="common">Tanaka's snailfish</name>
    <dbReference type="NCBI Taxonomy" id="230148"/>
    <lineage>
        <taxon>Eukaryota</taxon>
        <taxon>Metazoa</taxon>
        <taxon>Chordata</taxon>
        <taxon>Craniata</taxon>
        <taxon>Vertebrata</taxon>
        <taxon>Euteleostomi</taxon>
        <taxon>Actinopterygii</taxon>
        <taxon>Neopterygii</taxon>
        <taxon>Teleostei</taxon>
        <taxon>Neoteleostei</taxon>
        <taxon>Acanthomorphata</taxon>
        <taxon>Eupercaria</taxon>
        <taxon>Perciformes</taxon>
        <taxon>Cottioidei</taxon>
        <taxon>Cottales</taxon>
        <taxon>Liparidae</taxon>
        <taxon>Liparis</taxon>
    </lineage>
</organism>
<feature type="region of interest" description="Disordered" evidence="1">
    <location>
        <begin position="67"/>
        <end position="88"/>
    </location>
</feature>
<comment type="caution">
    <text evidence="2">The sequence shown here is derived from an EMBL/GenBank/DDBJ whole genome shotgun (WGS) entry which is preliminary data.</text>
</comment>
<dbReference type="EMBL" id="SRLO01003617">
    <property type="protein sequence ID" value="TNN31290.1"/>
    <property type="molecule type" value="Genomic_DNA"/>
</dbReference>
<feature type="compositionally biased region" description="Basic and acidic residues" evidence="1">
    <location>
        <begin position="68"/>
        <end position="88"/>
    </location>
</feature>
<name>A0A4Z2ERR1_9TELE</name>
<gene>
    <name evidence="2" type="ORF">EYF80_058558</name>
</gene>
<evidence type="ECO:0000256" key="1">
    <source>
        <dbReference type="SAM" id="MobiDB-lite"/>
    </source>
</evidence>
<evidence type="ECO:0000313" key="3">
    <source>
        <dbReference type="Proteomes" id="UP000314294"/>
    </source>
</evidence>
<dbReference type="AlphaFoldDB" id="A0A4Z2ERR1"/>
<dbReference type="Proteomes" id="UP000314294">
    <property type="component" value="Unassembled WGS sequence"/>
</dbReference>
<accession>A0A4Z2ERR1</accession>
<evidence type="ECO:0000313" key="2">
    <source>
        <dbReference type="EMBL" id="TNN31290.1"/>
    </source>
</evidence>
<feature type="region of interest" description="Disordered" evidence="1">
    <location>
        <begin position="102"/>
        <end position="122"/>
    </location>
</feature>